<feature type="transmembrane region" description="Helical" evidence="1">
    <location>
        <begin position="29"/>
        <end position="45"/>
    </location>
</feature>
<keyword evidence="3" id="KW-1185">Reference proteome</keyword>
<evidence type="ECO:0000313" key="2">
    <source>
        <dbReference type="EMBL" id="MDK9498684.1"/>
    </source>
</evidence>
<reference evidence="2 3" key="1">
    <citation type="submission" date="2023-05" db="EMBL/GenBank/DDBJ databases">
        <title>Sequencing and Assembly of Streptomyces sp. NP73.</title>
        <authorList>
            <person name="Konwar A.N."/>
            <person name="Saikia K."/>
            <person name="Thakur D."/>
        </authorList>
    </citation>
    <scope>NUCLEOTIDE SEQUENCE [LARGE SCALE GENOMIC DNA]</scope>
    <source>
        <strain evidence="2 3">NP73</strain>
    </source>
</reference>
<sequence length="96" mass="10170">MAAFILGAPVGILGNLARASGAKGLAFRLAVPAVALLEMYMRLMYEASGEKSIIVNTWIATLVAAVITVLAVVGHTVFSWRRAARTQTRGPHDYAG</sequence>
<accession>A0ABT7GYJ5</accession>
<dbReference type="RefSeq" id="WP_285344771.1">
    <property type="nucleotide sequence ID" value="NZ_JASITI010000033.1"/>
</dbReference>
<feature type="transmembrane region" description="Helical" evidence="1">
    <location>
        <begin position="57"/>
        <end position="78"/>
    </location>
</feature>
<evidence type="ECO:0000313" key="3">
    <source>
        <dbReference type="Proteomes" id="UP001223390"/>
    </source>
</evidence>
<name>A0ABT7GYJ5_9ACTN</name>
<gene>
    <name evidence="2" type="ORF">QEZ40_003877</name>
</gene>
<protein>
    <recommendedName>
        <fullName evidence="4">Threonine/Serine exporter ThrE domain-containing protein</fullName>
    </recommendedName>
</protein>
<keyword evidence="1" id="KW-0472">Membrane</keyword>
<keyword evidence="1" id="KW-1133">Transmembrane helix</keyword>
<proteinExistence type="predicted"/>
<keyword evidence="1" id="KW-0812">Transmembrane</keyword>
<evidence type="ECO:0000256" key="1">
    <source>
        <dbReference type="SAM" id="Phobius"/>
    </source>
</evidence>
<evidence type="ECO:0008006" key="4">
    <source>
        <dbReference type="Google" id="ProtNLM"/>
    </source>
</evidence>
<comment type="caution">
    <text evidence="2">The sequence shown here is derived from an EMBL/GenBank/DDBJ whole genome shotgun (WGS) entry which is preliminary data.</text>
</comment>
<organism evidence="2 3">
    <name type="scientific">Streptomyces katrae</name>
    <dbReference type="NCBI Taxonomy" id="68223"/>
    <lineage>
        <taxon>Bacteria</taxon>
        <taxon>Bacillati</taxon>
        <taxon>Actinomycetota</taxon>
        <taxon>Actinomycetes</taxon>
        <taxon>Kitasatosporales</taxon>
        <taxon>Streptomycetaceae</taxon>
        <taxon>Streptomyces</taxon>
    </lineage>
</organism>
<dbReference type="EMBL" id="JASITI010000033">
    <property type="protein sequence ID" value="MDK9498684.1"/>
    <property type="molecule type" value="Genomic_DNA"/>
</dbReference>
<dbReference type="Proteomes" id="UP001223390">
    <property type="component" value="Unassembled WGS sequence"/>
</dbReference>